<gene>
    <name evidence="3" type="ORF">NG895_19490</name>
</gene>
<feature type="compositionally biased region" description="Polar residues" evidence="1">
    <location>
        <begin position="84"/>
        <end position="98"/>
    </location>
</feature>
<dbReference type="EMBL" id="JAMXLR010000065">
    <property type="protein sequence ID" value="MCO6046089.1"/>
    <property type="molecule type" value="Genomic_DNA"/>
</dbReference>
<feature type="signal peptide" evidence="2">
    <location>
        <begin position="1"/>
        <end position="21"/>
    </location>
</feature>
<keyword evidence="2" id="KW-0732">Signal</keyword>
<proteinExistence type="predicted"/>
<feature type="region of interest" description="Disordered" evidence="1">
    <location>
        <begin position="65"/>
        <end position="98"/>
    </location>
</feature>
<dbReference type="RefSeq" id="WP_252854245.1">
    <property type="nucleotide sequence ID" value="NZ_JAMXLR010000065.1"/>
</dbReference>
<name>A0A9X2FCL0_9BACT</name>
<dbReference type="NCBIfam" id="NF040463">
    <property type="entry name" value="all3515_fam"/>
    <property type="match status" value="1"/>
</dbReference>
<evidence type="ECO:0000256" key="1">
    <source>
        <dbReference type="SAM" id="MobiDB-lite"/>
    </source>
</evidence>
<sequence length="270" mass="28793">MKTSIACVAMGLSCLAQSASAEFLNYYVGLDTRSEITYGTYLGLSNPNQDRLTFLYAHPNEESPESNHFHGIGAHSYEGPVESPTATPTNSNNRLPETYTGQAPLTLQTGSGEYAGKLVSGENGEHYSDLTIANIHDMAGFAEDAPETYMYNSSAMGYQGSLDGVQLGLEVVSITPGLYLGSEGLTAGETLEVGDLTALPFEPVFWTEADAVPGTYSAELRLVDLGGNLQSSGTFNIDFAVSAVPEPVTAWMLGLMAAAVLPWQWRRIVG</sequence>
<dbReference type="AlphaFoldDB" id="A0A9X2FCL0"/>
<accession>A0A9X2FCL0</accession>
<feature type="chain" id="PRO_5040947935" evidence="2">
    <location>
        <begin position="22"/>
        <end position="270"/>
    </location>
</feature>
<evidence type="ECO:0000313" key="4">
    <source>
        <dbReference type="Proteomes" id="UP001155241"/>
    </source>
</evidence>
<reference evidence="3" key="1">
    <citation type="submission" date="2022-06" db="EMBL/GenBank/DDBJ databases">
        <title>Aeoliella straminimaris, a novel planctomycete from sediments.</title>
        <authorList>
            <person name="Vitorino I.R."/>
            <person name="Lage O.M."/>
        </authorList>
    </citation>
    <scope>NUCLEOTIDE SEQUENCE</scope>
    <source>
        <strain evidence="3">ICT_H6.2</strain>
    </source>
</reference>
<keyword evidence="4" id="KW-1185">Reference proteome</keyword>
<evidence type="ECO:0000256" key="2">
    <source>
        <dbReference type="SAM" id="SignalP"/>
    </source>
</evidence>
<comment type="caution">
    <text evidence="3">The sequence shown here is derived from an EMBL/GenBank/DDBJ whole genome shotgun (WGS) entry which is preliminary data.</text>
</comment>
<evidence type="ECO:0000313" key="3">
    <source>
        <dbReference type="EMBL" id="MCO6046089.1"/>
    </source>
</evidence>
<dbReference type="Proteomes" id="UP001155241">
    <property type="component" value="Unassembled WGS sequence"/>
</dbReference>
<organism evidence="3 4">
    <name type="scientific">Aeoliella straminimaris</name>
    <dbReference type="NCBI Taxonomy" id="2954799"/>
    <lineage>
        <taxon>Bacteria</taxon>
        <taxon>Pseudomonadati</taxon>
        <taxon>Planctomycetota</taxon>
        <taxon>Planctomycetia</taxon>
        <taxon>Pirellulales</taxon>
        <taxon>Lacipirellulaceae</taxon>
        <taxon>Aeoliella</taxon>
    </lineage>
</organism>
<protein>
    <submittedName>
        <fullName evidence="3">All3515 family Zur-repressed PEP-CTERM protein</fullName>
    </submittedName>
</protein>